<dbReference type="eggNOG" id="ENOG502RHXB">
    <property type="taxonomic scope" value="Eukaryota"/>
</dbReference>
<evidence type="ECO:0000256" key="1">
    <source>
        <dbReference type="SAM" id="SignalP"/>
    </source>
</evidence>
<dbReference type="VEuPathDB" id="AmoebaDB:DDB_G0289363"/>
<accession>Q54HL5</accession>
<sequence length="123" mass="13607">MKLIQIICALLVLTAIASASVSNRDCSLDTKVIGSWKQDGITITQYSITIENHTNKIIKSIHIATDRTLTLRDSSSIWNMEKHSNELTLPAGQSTIAAHSSHTFYCILNGTTRPNLYIKSISF</sequence>
<evidence type="ECO:0000259" key="2">
    <source>
        <dbReference type="SMART" id="SM01063"/>
    </source>
</evidence>
<dbReference type="InterPro" id="IPR019028">
    <property type="entry name" value="CBM_49"/>
</dbReference>
<dbReference type="SMR" id="Q54HL5"/>
<comment type="caution">
    <text evidence="3">The sequence shown here is derived from an EMBL/GenBank/DDBJ whole genome shotgun (WGS) entry which is preliminary data.</text>
</comment>
<dbReference type="KEGG" id="ddi:DDB_G0289363"/>
<dbReference type="PaxDb" id="44689-DDB0188388"/>
<evidence type="ECO:0000313" key="4">
    <source>
        <dbReference type="Proteomes" id="UP000002195"/>
    </source>
</evidence>
<dbReference type="InParanoid" id="Q54HL5"/>
<dbReference type="EMBL" id="AAFI02000139">
    <property type="protein sequence ID" value="EAL62768.1"/>
    <property type="molecule type" value="Genomic_DNA"/>
</dbReference>
<dbReference type="PANTHER" id="PTHR33239:SF14">
    <property type="entry name" value="CARBOHYDRATE BINDING DOMAIN-CONTAINING PROTEIN"/>
    <property type="match status" value="1"/>
</dbReference>
<dbReference type="OMA" id="DIWNIER"/>
<dbReference type="GO" id="GO:0030198">
    <property type="term" value="P:extracellular matrix organization"/>
    <property type="evidence" value="ECO:0000318"/>
    <property type="project" value="GO_Central"/>
</dbReference>
<dbReference type="GeneID" id="8627104"/>
<dbReference type="dictyBase" id="DDB_G0289363"/>
<dbReference type="Proteomes" id="UP000002195">
    <property type="component" value="Unassembled WGS sequence"/>
</dbReference>
<evidence type="ECO:0000313" key="3">
    <source>
        <dbReference type="EMBL" id="EAL62768.1"/>
    </source>
</evidence>
<feature type="domain" description="Carbohydrate binding" evidence="2">
    <location>
        <begin position="26"/>
        <end position="111"/>
    </location>
</feature>
<feature type="signal peptide" evidence="1">
    <location>
        <begin position="1"/>
        <end position="19"/>
    </location>
</feature>
<dbReference type="GO" id="GO:0031012">
    <property type="term" value="C:extracellular matrix"/>
    <property type="evidence" value="ECO:0000318"/>
    <property type="project" value="GO_Central"/>
</dbReference>
<reference evidence="3 4" key="1">
    <citation type="journal article" date="2005" name="Nature">
        <title>The genome of the social amoeba Dictyostelium discoideum.</title>
        <authorList>
            <consortium name="The Dictyostelium discoideum Sequencing Consortium"/>
            <person name="Eichinger L."/>
            <person name="Pachebat J.A."/>
            <person name="Glockner G."/>
            <person name="Rajandream M.A."/>
            <person name="Sucgang R."/>
            <person name="Berriman M."/>
            <person name="Song J."/>
            <person name="Olsen R."/>
            <person name="Szafranski K."/>
            <person name="Xu Q."/>
            <person name="Tunggal B."/>
            <person name="Kummerfeld S."/>
            <person name="Madera M."/>
            <person name="Konfortov B.A."/>
            <person name="Rivero F."/>
            <person name="Bankier A.T."/>
            <person name="Lehmann R."/>
            <person name="Hamlin N."/>
            <person name="Davies R."/>
            <person name="Gaudet P."/>
            <person name="Fey P."/>
            <person name="Pilcher K."/>
            <person name="Chen G."/>
            <person name="Saunders D."/>
            <person name="Sodergren E."/>
            <person name="Davis P."/>
            <person name="Kerhornou A."/>
            <person name="Nie X."/>
            <person name="Hall N."/>
            <person name="Anjard C."/>
            <person name="Hemphill L."/>
            <person name="Bason N."/>
            <person name="Farbrother P."/>
            <person name="Desany B."/>
            <person name="Just E."/>
            <person name="Morio T."/>
            <person name="Rost R."/>
            <person name="Churcher C."/>
            <person name="Cooper J."/>
            <person name="Haydock S."/>
            <person name="van Driessche N."/>
            <person name="Cronin A."/>
            <person name="Goodhead I."/>
            <person name="Muzny D."/>
            <person name="Mourier T."/>
            <person name="Pain A."/>
            <person name="Lu M."/>
            <person name="Harper D."/>
            <person name="Lindsay R."/>
            <person name="Hauser H."/>
            <person name="James K."/>
            <person name="Quiles M."/>
            <person name="Madan Babu M."/>
            <person name="Saito T."/>
            <person name="Buchrieser C."/>
            <person name="Wardroper A."/>
            <person name="Felder M."/>
            <person name="Thangavelu M."/>
            <person name="Johnson D."/>
            <person name="Knights A."/>
            <person name="Loulseged H."/>
            <person name="Mungall K."/>
            <person name="Oliver K."/>
            <person name="Price C."/>
            <person name="Quail M.A."/>
            <person name="Urushihara H."/>
            <person name="Hernandez J."/>
            <person name="Rabbinowitsch E."/>
            <person name="Steffen D."/>
            <person name="Sanders M."/>
            <person name="Ma J."/>
            <person name="Kohara Y."/>
            <person name="Sharp S."/>
            <person name="Simmonds M."/>
            <person name="Spiegler S."/>
            <person name="Tivey A."/>
            <person name="Sugano S."/>
            <person name="White B."/>
            <person name="Walker D."/>
            <person name="Woodward J."/>
            <person name="Winckler T."/>
            <person name="Tanaka Y."/>
            <person name="Shaulsky G."/>
            <person name="Schleicher M."/>
            <person name="Weinstock G."/>
            <person name="Rosenthal A."/>
            <person name="Cox E.C."/>
            <person name="Chisholm R.L."/>
            <person name="Gibbs R."/>
            <person name="Loomis W.F."/>
            <person name="Platzer M."/>
            <person name="Kay R.R."/>
            <person name="Williams J."/>
            <person name="Dear P.H."/>
            <person name="Noegel A.A."/>
            <person name="Barrell B."/>
            <person name="Kuspa A."/>
        </authorList>
    </citation>
    <scope>NUCLEOTIDE SEQUENCE [LARGE SCALE GENOMIC DNA]</scope>
    <source>
        <strain evidence="3 4">AX4</strain>
    </source>
</reference>
<dbReference type="HOGENOM" id="CLU_2019523_0_0_1"/>
<dbReference type="AlphaFoldDB" id="Q54HL5"/>
<dbReference type="GO" id="GO:0005201">
    <property type="term" value="F:extracellular matrix structural constituent"/>
    <property type="evidence" value="ECO:0000318"/>
    <property type="project" value="GO_Central"/>
</dbReference>
<dbReference type="FunCoup" id="Q54HL5">
    <property type="interactions" value="686"/>
</dbReference>
<dbReference type="SMART" id="SM01063">
    <property type="entry name" value="CBM49"/>
    <property type="match status" value="1"/>
</dbReference>
<dbReference type="PhylomeDB" id="Q54HL5"/>
<protein>
    <recommendedName>
        <fullName evidence="2">Carbohydrate binding domain-containing protein</fullName>
    </recommendedName>
</protein>
<dbReference type="PANTHER" id="PTHR33239">
    <property type="entry name" value="CELLULOSE-BINDING DOMAIN-CONTAINING PROTEIN-RELATED"/>
    <property type="match status" value="1"/>
</dbReference>
<gene>
    <name evidence="3" type="ORF">DDB_G0289363</name>
</gene>
<organism evidence="3 4">
    <name type="scientific">Dictyostelium discoideum</name>
    <name type="common">Social amoeba</name>
    <dbReference type="NCBI Taxonomy" id="44689"/>
    <lineage>
        <taxon>Eukaryota</taxon>
        <taxon>Amoebozoa</taxon>
        <taxon>Evosea</taxon>
        <taxon>Eumycetozoa</taxon>
        <taxon>Dictyostelia</taxon>
        <taxon>Dictyosteliales</taxon>
        <taxon>Dictyosteliaceae</taxon>
        <taxon>Dictyostelium</taxon>
    </lineage>
</organism>
<dbReference type="Pfam" id="PF09478">
    <property type="entry name" value="CBM49"/>
    <property type="match status" value="1"/>
</dbReference>
<keyword evidence="4" id="KW-1185">Reference proteome</keyword>
<proteinExistence type="predicted"/>
<dbReference type="GO" id="GO:0030246">
    <property type="term" value="F:carbohydrate binding"/>
    <property type="evidence" value="ECO:0007669"/>
    <property type="project" value="InterPro"/>
</dbReference>
<keyword evidence="1" id="KW-0732">Signal</keyword>
<name>Q54HL5_DICDI</name>
<feature type="chain" id="PRO_5004249911" description="Carbohydrate binding domain-containing protein" evidence="1">
    <location>
        <begin position="20"/>
        <end position="123"/>
    </location>
</feature>
<dbReference type="InterPro" id="IPR052879">
    <property type="entry name" value="Dd_Spore_Germination_Stalk"/>
</dbReference>
<dbReference type="RefSeq" id="XP_636286.1">
    <property type="nucleotide sequence ID" value="XM_631194.1"/>
</dbReference>